<dbReference type="GO" id="GO:0016779">
    <property type="term" value="F:nucleotidyltransferase activity"/>
    <property type="evidence" value="ECO:0007669"/>
    <property type="project" value="UniProtKB-KW"/>
</dbReference>
<accession>A0A6J4SFR5</accession>
<feature type="domain" description="5'-3' exonuclease" evidence="7">
    <location>
        <begin position="3"/>
        <end position="264"/>
    </location>
</feature>
<dbReference type="PANTHER" id="PTHR42646:SF2">
    <property type="entry name" value="5'-3' EXONUCLEASE FAMILY PROTEIN"/>
    <property type="match status" value="1"/>
</dbReference>
<dbReference type="InterPro" id="IPR002421">
    <property type="entry name" value="5-3_exonuclease"/>
</dbReference>
<evidence type="ECO:0000256" key="4">
    <source>
        <dbReference type="ARBA" id="ARBA00023125"/>
    </source>
</evidence>
<dbReference type="SMART" id="SM00475">
    <property type="entry name" value="53EXOc"/>
    <property type="match status" value="1"/>
</dbReference>
<dbReference type="GO" id="GO:0003677">
    <property type="term" value="F:DNA binding"/>
    <property type="evidence" value="ECO:0007669"/>
    <property type="project" value="UniProtKB-KW"/>
</dbReference>
<comment type="function">
    <text evidence="5">5'-3' exonuclease acting preferentially on double-stranded DNA.</text>
</comment>
<evidence type="ECO:0000256" key="5">
    <source>
        <dbReference type="ARBA" id="ARBA00049957"/>
    </source>
</evidence>
<keyword evidence="4" id="KW-0238">DNA-binding</keyword>
<sequence>MSRPLLLVDGDSMLFRAFFALPDSITGTDGRPVNALLGMANLVLRESEKHSPRATVICFGQEAAHYRVELFSGYHADRPEVPEKLSEQFAAAPGFFRAFGWTVTASPDLEADDLLGAYARREAAAGGQALVMTGDRDLYQCAGERVSVLYVRTGREGAEVVDPAEVERRYGVPPALVPDFIALRGDPSDGIPGAKGIGEKTAASLLARHGSLEAALDAALGESSARVRTGLLDAREELKAYKEVATLRDVEVELPPDLDLDRAGAAGAARELGMNRLADRLETAAVGV</sequence>
<evidence type="ECO:0000259" key="7">
    <source>
        <dbReference type="SMART" id="SM00475"/>
    </source>
</evidence>
<keyword evidence="8" id="KW-0808">Transferase</keyword>
<keyword evidence="3" id="KW-0269">Exonuclease</keyword>
<dbReference type="CDD" id="cd09898">
    <property type="entry name" value="H3TH_53EXO"/>
    <property type="match status" value="1"/>
</dbReference>
<dbReference type="PANTHER" id="PTHR42646">
    <property type="entry name" value="FLAP ENDONUCLEASE XNI"/>
    <property type="match status" value="1"/>
</dbReference>
<dbReference type="GO" id="GO:0033567">
    <property type="term" value="P:DNA replication, Okazaki fragment processing"/>
    <property type="evidence" value="ECO:0007669"/>
    <property type="project" value="InterPro"/>
</dbReference>
<keyword evidence="1" id="KW-0540">Nuclease</keyword>
<dbReference type="Gene3D" id="1.10.150.20">
    <property type="entry name" value="5' to 3' exonuclease, C-terminal subdomain"/>
    <property type="match status" value="1"/>
</dbReference>
<evidence type="ECO:0000256" key="1">
    <source>
        <dbReference type="ARBA" id="ARBA00022722"/>
    </source>
</evidence>
<evidence type="ECO:0000256" key="6">
    <source>
        <dbReference type="ARBA" id="ARBA00050026"/>
    </source>
</evidence>
<dbReference type="CDD" id="cd09859">
    <property type="entry name" value="PIN_53EXO"/>
    <property type="match status" value="1"/>
</dbReference>
<dbReference type="SUPFAM" id="SSF47807">
    <property type="entry name" value="5' to 3' exonuclease, C-terminal subdomain"/>
    <property type="match status" value="1"/>
</dbReference>
<dbReference type="InterPro" id="IPR008918">
    <property type="entry name" value="HhH2"/>
</dbReference>
<reference evidence="8" key="1">
    <citation type="submission" date="2020-02" db="EMBL/GenBank/DDBJ databases">
        <authorList>
            <person name="Meier V. D."/>
        </authorList>
    </citation>
    <scope>NUCLEOTIDE SEQUENCE</scope>
    <source>
        <strain evidence="8">AVDCRST_MAG45</strain>
    </source>
</reference>
<dbReference type="Pfam" id="PF01367">
    <property type="entry name" value="5_3_exonuc"/>
    <property type="match status" value="1"/>
</dbReference>
<dbReference type="GO" id="GO:0008409">
    <property type="term" value="F:5'-3' exonuclease activity"/>
    <property type="evidence" value="ECO:0007669"/>
    <property type="project" value="InterPro"/>
</dbReference>
<organism evidence="8">
    <name type="scientific">uncultured Solirubrobacterales bacterium</name>
    <dbReference type="NCBI Taxonomy" id="768556"/>
    <lineage>
        <taxon>Bacteria</taxon>
        <taxon>Bacillati</taxon>
        <taxon>Actinomycetota</taxon>
        <taxon>Thermoleophilia</taxon>
        <taxon>Solirubrobacterales</taxon>
        <taxon>environmental samples</taxon>
    </lineage>
</organism>
<dbReference type="InterPro" id="IPR036279">
    <property type="entry name" value="5-3_exonuclease_C_sf"/>
</dbReference>
<dbReference type="SMART" id="SM00279">
    <property type="entry name" value="HhH2"/>
    <property type="match status" value="1"/>
</dbReference>
<dbReference type="Gene3D" id="3.40.50.1010">
    <property type="entry name" value="5'-nuclease"/>
    <property type="match status" value="1"/>
</dbReference>
<dbReference type="InterPro" id="IPR020046">
    <property type="entry name" value="5-3_exonucl_a-hlix_arch_N"/>
</dbReference>
<proteinExistence type="predicted"/>
<gene>
    <name evidence="8" type="ORF">AVDCRST_MAG45-761</name>
</gene>
<dbReference type="InterPro" id="IPR020045">
    <property type="entry name" value="DNA_polI_H3TH"/>
</dbReference>
<keyword evidence="8" id="KW-0548">Nucleotidyltransferase</keyword>
<dbReference type="GO" id="GO:0017108">
    <property type="term" value="F:5'-flap endonuclease activity"/>
    <property type="evidence" value="ECO:0007669"/>
    <property type="project" value="InterPro"/>
</dbReference>
<evidence type="ECO:0000256" key="2">
    <source>
        <dbReference type="ARBA" id="ARBA00022801"/>
    </source>
</evidence>
<dbReference type="InterPro" id="IPR029060">
    <property type="entry name" value="PIN-like_dom_sf"/>
</dbReference>
<dbReference type="SUPFAM" id="SSF88723">
    <property type="entry name" value="PIN domain-like"/>
    <property type="match status" value="1"/>
</dbReference>
<evidence type="ECO:0000256" key="3">
    <source>
        <dbReference type="ARBA" id="ARBA00022839"/>
    </source>
</evidence>
<keyword evidence="2" id="KW-0378">Hydrolase</keyword>
<evidence type="ECO:0000313" key="8">
    <source>
        <dbReference type="EMBL" id="CAA9491207.1"/>
    </source>
</evidence>
<protein>
    <recommendedName>
        <fullName evidence="6">5'-3' exonuclease</fullName>
    </recommendedName>
</protein>
<dbReference type="Pfam" id="PF02739">
    <property type="entry name" value="5_3_exonuc_N"/>
    <property type="match status" value="1"/>
</dbReference>
<dbReference type="EMBL" id="CADCVU010000067">
    <property type="protein sequence ID" value="CAA9491207.1"/>
    <property type="molecule type" value="Genomic_DNA"/>
</dbReference>
<dbReference type="AlphaFoldDB" id="A0A6J4SFR5"/>
<dbReference type="InterPro" id="IPR038969">
    <property type="entry name" value="FEN"/>
</dbReference>
<name>A0A6J4SFR5_9ACTN</name>